<dbReference type="PANTHER" id="PTHR43105">
    <property type="entry name" value="RESPIRATORY NITRATE REDUCTASE"/>
    <property type="match status" value="1"/>
</dbReference>
<evidence type="ECO:0000313" key="13">
    <source>
        <dbReference type="Proteomes" id="UP000651977"/>
    </source>
</evidence>
<dbReference type="CDD" id="cd02754">
    <property type="entry name" value="MopB_Nitrate-R-NapA-like"/>
    <property type="match status" value="1"/>
</dbReference>
<keyword evidence="8" id="KW-0408">Iron</keyword>
<dbReference type="Pfam" id="PF04879">
    <property type="entry name" value="Molybdop_Fe4S4"/>
    <property type="match status" value="1"/>
</dbReference>
<proteinExistence type="inferred from homology"/>
<dbReference type="SUPFAM" id="SSF50692">
    <property type="entry name" value="ADC-like"/>
    <property type="match status" value="1"/>
</dbReference>
<reference evidence="13" key="1">
    <citation type="journal article" date="2019" name="Int. J. Syst. Evol. Microbiol.">
        <title>The Global Catalogue of Microorganisms (GCM) 10K type strain sequencing project: providing services to taxonomists for standard genome sequencing and annotation.</title>
        <authorList>
            <consortium name="The Broad Institute Genomics Platform"/>
            <consortium name="The Broad Institute Genome Sequencing Center for Infectious Disease"/>
            <person name="Wu L."/>
            <person name="Ma J."/>
        </authorList>
    </citation>
    <scope>NUCLEOTIDE SEQUENCE [LARGE SCALE GENOMIC DNA]</scope>
    <source>
        <strain evidence="13">CGMCC 1.10131</strain>
    </source>
</reference>
<keyword evidence="13" id="KW-1185">Reference proteome</keyword>
<dbReference type="InterPro" id="IPR006656">
    <property type="entry name" value="Mopterin_OxRdtase"/>
</dbReference>
<evidence type="ECO:0000256" key="5">
    <source>
        <dbReference type="ARBA" id="ARBA00022505"/>
    </source>
</evidence>
<dbReference type="Gene3D" id="2.20.25.90">
    <property type="entry name" value="ADC-like domains"/>
    <property type="match status" value="1"/>
</dbReference>
<comment type="cofactor">
    <cofactor evidence="2">
        <name>[4Fe-4S] cluster</name>
        <dbReference type="ChEBI" id="CHEBI:49883"/>
    </cofactor>
</comment>
<dbReference type="SUPFAM" id="SSF53706">
    <property type="entry name" value="Formate dehydrogenase/DMSO reductase, domains 1-3"/>
    <property type="match status" value="1"/>
</dbReference>
<dbReference type="CDD" id="cd02791">
    <property type="entry name" value="MopB_CT_Nitrate-R-NapA-like"/>
    <property type="match status" value="1"/>
</dbReference>
<feature type="domain" description="4Fe-4S Mo/W bis-MGD-type" evidence="11">
    <location>
        <begin position="4"/>
        <end position="60"/>
    </location>
</feature>
<dbReference type="Gene3D" id="1.10.10.1100">
    <property type="entry name" value="BFD-like [2Fe-2S]-binding domain"/>
    <property type="match status" value="1"/>
</dbReference>
<evidence type="ECO:0000256" key="8">
    <source>
        <dbReference type="ARBA" id="ARBA00023004"/>
    </source>
</evidence>
<dbReference type="InterPro" id="IPR006657">
    <property type="entry name" value="MoPterin_dinucl-bd_dom"/>
</dbReference>
<evidence type="ECO:0000256" key="2">
    <source>
        <dbReference type="ARBA" id="ARBA00001966"/>
    </source>
</evidence>
<dbReference type="Pfam" id="PF00384">
    <property type="entry name" value="Molybdopterin"/>
    <property type="match status" value="1"/>
</dbReference>
<dbReference type="Gene3D" id="3.40.50.740">
    <property type="match status" value="1"/>
</dbReference>
<dbReference type="Pfam" id="PF01568">
    <property type="entry name" value="Molydop_binding"/>
    <property type="match status" value="1"/>
</dbReference>
<keyword evidence="10" id="KW-0534">Nitrate assimilation</keyword>
<keyword evidence="5" id="KW-0500">Molybdenum</keyword>
<dbReference type="Proteomes" id="UP000651977">
    <property type="component" value="Unassembled WGS sequence"/>
</dbReference>
<sequence>MSQQQWIKTTCPYCGTGCGVEAKLNGNAKVEVRGDSSHPANLGLLCSKGAALGDTLSNEGRLRYALVKGHQEPLDKALSYVASRLSQTLGEHGPDSVAFYVSGQLLTEDYYVANKLIKGFLGSANIDSNSRLCMSSAVAGHKRAFGEDVVPGSYEDLEHAELVTLVGSNLAWCHPIVYQRLKRAKLANPKLKVVVIDPRRTDSCDIADLHLAVNGGTDVALFNGLFAYLSEHGKLDQRYLQQHTEGFEPALAAAKQDAAQLSQLAEQCGIEPEALLRFYQMFADTERCVSVFSQGVNQSAQGVDKVNAIINCHLATGKIGKLGASAFSITGQPNAMGGREVGALANLLAGHLDYQPEHLAALEAFWNSPNLARRPGVKAVDMFAKVASGEIKAIWIMGTNPAVSLPESAKVREALLACPLVVVSDCIAQTDTTRYADVLLPAAGWGERDGMVTNSERMLSRQRAFIAPQGDTKPDWYLLSQVAKKMGFAEAFAYQSSAEIFSEHAALSGLLADAKQRKFDISALSGLSKANYDALLPQRWPVNGQAQDTRSLFSDGQFCTASGKAQLIAVNYQASASSCSGDYPLLLNTGRVRDHWHTMTRTGLAAKLSSHISEPMLEINPADAASYGLADGELVVVNSQQGELRVRLKLDSGQKRGHLFMPIHWSKQFSSDGVVSQLVNNIVDPISGQPESKYTAVNLRPWDYASEAVLLSASALSLSQCQALPAKYWVKQKLDDGFIYRLADKQSPQALAAALKAFLLQQGQWQSIDFADPIKQQYRSALVVAGELFASYMVTAKGEINSSAWLESLLQQPMSDNIRRGVLAGTSPAADLGKIVCSCHQVREQTIRDVIDQHDCSSAEQVGSYCKAGTNCGSCVPELKRMIKLSQVS</sequence>
<dbReference type="InterPro" id="IPR050123">
    <property type="entry name" value="Prok_molybdopt-oxidoreductase"/>
</dbReference>
<accession>A0ABQ1I497</accession>
<comment type="cofactor">
    <cofactor evidence="1">
        <name>Mo-bis(molybdopterin guanine dinucleotide)</name>
        <dbReference type="ChEBI" id="CHEBI:60539"/>
    </cofactor>
</comment>
<evidence type="ECO:0000256" key="9">
    <source>
        <dbReference type="ARBA" id="ARBA00023014"/>
    </source>
</evidence>
<evidence type="ECO:0000256" key="10">
    <source>
        <dbReference type="ARBA" id="ARBA00023063"/>
    </source>
</evidence>
<gene>
    <name evidence="12" type="ORF">GCM10007414_30830</name>
</gene>
<dbReference type="PROSITE" id="PS00551">
    <property type="entry name" value="MOLYBDOPTERIN_PROK_1"/>
    <property type="match status" value="1"/>
</dbReference>
<dbReference type="RefSeq" id="WP_083481706.1">
    <property type="nucleotide sequence ID" value="NZ_BMDY01000021.1"/>
</dbReference>
<dbReference type="InterPro" id="IPR006963">
    <property type="entry name" value="Mopterin_OxRdtase_4Fe-4S_dom"/>
</dbReference>
<dbReference type="InterPro" id="IPR041957">
    <property type="entry name" value="CT_Nitrate-R-NapA-like"/>
</dbReference>
<keyword evidence="9" id="KW-0411">Iron-sulfur</keyword>
<dbReference type="Gene3D" id="2.40.40.20">
    <property type="match status" value="1"/>
</dbReference>
<protein>
    <submittedName>
        <fullName evidence="12">Nitrate reductase</fullName>
    </submittedName>
</protein>
<name>A0ABQ1I497_9ALTE</name>
<evidence type="ECO:0000256" key="4">
    <source>
        <dbReference type="ARBA" id="ARBA00022485"/>
    </source>
</evidence>
<dbReference type="PROSITE" id="PS51669">
    <property type="entry name" value="4FE4S_MOW_BIS_MGD"/>
    <property type="match status" value="1"/>
</dbReference>
<evidence type="ECO:0000313" key="12">
    <source>
        <dbReference type="EMBL" id="GGB15215.1"/>
    </source>
</evidence>
<evidence type="ECO:0000256" key="3">
    <source>
        <dbReference type="ARBA" id="ARBA00008747"/>
    </source>
</evidence>
<keyword evidence="7" id="KW-0560">Oxidoreductase</keyword>
<dbReference type="SMART" id="SM00926">
    <property type="entry name" value="Molybdop_Fe4S4"/>
    <property type="match status" value="1"/>
</dbReference>
<dbReference type="InterPro" id="IPR027467">
    <property type="entry name" value="MopterinOxRdtase_cofactor_BS"/>
</dbReference>
<dbReference type="InterPro" id="IPR041854">
    <property type="entry name" value="BFD-like_2Fe2S-bd_dom_sf"/>
</dbReference>
<evidence type="ECO:0000259" key="11">
    <source>
        <dbReference type="PROSITE" id="PS51669"/>
    </source>
</evidence>
<dbReference type="Gene3D" id="3.40.228.10">
    <property type="entry name" value="Dimethylsulfoxide Reductase, domain 2"/>
    <property type="match status" value="1"/>
</dbReference>
<dbReference type="InterPro" id="IPR009010">
    <property type="entry name" value="Asp_de-COase-like_dom_sf"/>
</dbReference>
<organism evidence="12 13">
    <name type="scientific">Agarivorans gilvus</name>
    <dbReference type="NCBI Taxonomy" id="680279"/>
    <lineage>
        <taxon>Bacteria</taxon>
        <taxon>Pseudomonadati</taxon>
        <taxon>Pseudomonadota</taxon>
        <taxon>Gammaproteobacteria</taxon>
        <taxon>Alteromonadales</taxon>
        <taxon>Alteromonadaceae</taxon>
        <taxon>Agarivorans</taxon>
    </lineage>
</organism>
<dbReference type="Pfam" id="PF04324">
    <property type="entry name" value="Fer2_BFD"/>
    <property type="match status" value="1"/>
</dbReference>
<evidence type="ECO:0000256" key="7">
    <source>
        <dbReference type="ARBA" id="ARBA00023002"/>
    </source>
</evidence>
<comment type="similarity">
    <text evidence="3">Belongs to the prokaryotic molybdopterin-containing oxidoreductase family. NasA/NapA/NarB subfamily.</text>
</comment>
<keyword evidence="6" id="KW-0479">Metal-binding</keyword>
<evidence type="ECO:0000256" key="1">
    <source>
        <dbReference type="ARBA" id="ARBA00001942"/>
    </source>
</evidence>
<evidence type="ECO:0000256" key="6">
    <source>
        <dbReference type="ARBA" id="ARBA00022723"/>
    </source>
</evidence>
<comment type="caution">
    <text evidence="12">The sequence shown here is derived from an EMBL/GenBank/DDBJ whole genome shotgun (WGS) entry which is preliminary data.</text>
</comment>
<dbReference type="PANTHER" id="PTHR43105:SF9">
    <property type="entry name" value="NADPH-FE(3+) OXIDOREDUCTASE SUBUNIT ALPHA"/>
    <property type="match status" value="1"/>
</dbReference>
<dbReference type="InterPro" id="IPR007419">
    <property type="entry name" value="BFD-like_2Fe2S-bd_dom"/>
</dbReference>
<keyword evidence="4" id="KW-0004">4Fe-4S</keyword>
<dbReference type="EMBL" id="BMDY01000021">
    <property type="protein sequence ID" value="GGB15215.1"/>
    <property type="molecule type" value="Genomic_DNA"/>
</dbReference>